<evidence type="ECO:0000256" key="2">
    <source>
        <dbReference type="SAM" id="Phobius"/>
    </source>
</evidence>
<keyword evidence="2" id="KW-0812">Transmembrane</keyword>
<dbReference type="Gene3D" id="3.30.1150.10">
    <property type="match status" value="1"/>
</dbReference>
<keyword evidence="4" id="KW-1185">Reference proteome</keyword>
<feature type="region of interest" description="Disordered" evidence="1">
    <location>
        <begin position="56"/>
        <end position="196"/>
    </location>
</feature>
<reference evidence="3 4" key="1">
    <citation type="submission" date="2019-12" db="EMBL/GenBank/DDBJ databases">
        <title>Genomic-based taxomic classification of the family Erythrobacteraceae.</title>
        <authorList>
            <person name="Xu L."/>
        </authorList>
    </citation>
    <scope>NUCLEOTIDE SEQUENCE [LARGE SCALE GENOMIC DNA]</scope>
    <source>
        <strain evidence="3 4">M0322</strain>
    </source>
</reference>
<feature type="compositionally biased region" description="Pro residues" evidence="1">
    <location>
        <begin position="75"/>
        <end position="96"/>
    </location>
</feature>
<gene>
    <name evidence="3" type="ORF">GRI99_15730</name>
</gene>
<evidence type="ECO:0000256" key="1">
    <source>
        <dbReference type="SAM" id="MobiDB-lite"/>
    </source>
</evidence>
<comment type="caution">
    <text evidence="3">The sequence shown here is derived from an EMBL/GenBank/DDBJ whole genome shotgun (WGS) entry which is preliminary data.</text>
</comment>
<protein>
    <submittedName>
        <fullName evidence="3">Energy transducer TonB</fullName>
    </submittedName>
</protein>
<sequence length="298" mass="31003">MAETAALTREETVGLLLAGAAHVALAWVLVTQRPDPVPVIPPERITVSLAQDVALDSTAPNPSADPAAAMAPDLAPLPEPPAAAPPPPPPPPPPAVRPTARPTPRVTRTPAPAATRRPTPAPTATPSARPTPAPSPSRSARPTPAPTATGRSQAATPAPAATATRAGGSRINENFLDGTSDATGAQGQAADRPSAAQQASIAAAIIRQLKPHWNPPSGVDVDRLVTVVRFRLNPDGSLDGAPEVVRTTGQNESNRLQVPRHQEQAIRAVRLAAPFDLPERYYSGWRVVTSNFDNRLAQ</sequence>
<dbReference type="RefSeq" id="WP_160773008.1">
    <property type="nucleotide sequence ID" value="NZ_WTYV01000007.1"/>
</dbReference>
<name>A0A844Z153_9SPHN</name>
<feature type="compositionally biased region" description="Low complexity" evidence="1">
    <location>
        <begin position="57"/>
        <end position="74"/>
    </location>
</feature>
<feature type="compositionally biased region" description="Pro residues" evidence="1">
    <location>
        <begin position="119"/>
        <end position="135"/>
    </location>
</feature>
<accession>A0A844Z153</accession>
<evidence type="ECO:0000313" key="4">
    <source>
        <dbReference type="Proteomes" id="UP000466966"/>
    </source>
</evidence>
<organism evidence="3 4">
    <name type="scientific">Alteraurantiacibacter buctensis</name>
    <dbReference type="NCBI Taxonomy" id="1503981"/>
    <lineage>
        <taxon>Bacteria</taxon>
        <taxon>Pseudomonadati</taxon>
        <taxon>Pseudomonadota</taxon>
        <taxon>Alphaproteobacteria</taxon>
        <taxon>Sphingomonadales</taxon>
        <taxon>Erythrobacteraceae</taxon>
        <taxon>Alteraurantiacibacter</taxon>
    </lineage>
</organism>
<feature type="compositionally biased region" description="Low complexity" evidence="1">
    <location>
        <begin position="97"/>
        <end position="118"/>
    </location>
</feature>
<dbReference type="OrthoDB" id="7161229at2"/>
<dbReference type="AlphaFoldDB" id="A0A844Z153"/>
<dbReference type="Proteomes" id="UP000466966">
    <property type="component" value="Unassembled WGS sequence"/>
</dbReference>
<evidence type="ECO:0000313" key="3">
    <source>
        <dbReference type="EMBL" id="MXO73078.1"/>
    </source>
</evidence>
<feature type="compositionally biased region" description="Low complexity" evidence="1">
    <location>
        <begin position="136"/>
        <end position="166"/>
    </location>
</feature>
<proteinExistence type="predicted"/>
<dbReference type="EMBL" id="WTYV01000007">
    <property type="protein sequence ID" value="MXO73078.1"/>
    <property type="molecule type" value="Genomic_DNA"/>
</dbReference>
<keyword evidence="2" id="KW-1133">Transmembrane helix</keyword>
<feature type="transmembrane region" description="Helical" evidence="2">
    <location>
        <begin position="12"/>
        <end position="30"/>
    </location>
</feature>
<keyword evidence="2" id="KW-0472">Membrane</keyword>